<dbReference type="GO" id="GO:0033162">
    <property type="term" value="C:melanosome membrane"/>
    <property type="evidence" value="ECO:0007669"/>
    <property type="project" value="UniProtKB-SubCell"/>
</dbReference>
<name>A0AAD1VS04_PELCU</name>
<dbReference type="PANTHER" id="PTHR11474">
    <property type="entry name" value="TYROSINASE FAMILY MEMBER"/>
    <property type="match status" value="1"/>
</dbReference>
<keyword evidence="5" id="KW-0470">Melanin biosynthesis</keyword>
<sequence>MLTVGVLLLCLGTVIAQFPRDCTTTEALQNKNCCPLFKGSPCGATFGRGTCQIVPQSRAKPTDRVLADDRMNWPTFYYNTTCRCYGNYDGANCGYCKGSWNGSDCSTRLDIQRREFRQYTEVERTEFIAKLNYCKALPCPEYVILTAGDRRYRDTFQFRDASYYDIFVHAHYYASKPIMGVNVGYTFAYGSSGFLTWRRRALHFFEHLMRICTGDDMFVSPYIDWRSDSDCFFCNDENMGDSNSQGVLSQFSVFSSWGVS</sequence>
<comment type="subcellular location">
    <subcellularLocation>
        <location evidence="1">Melanosome membrane</location>
        <topology evidence="1">Single-pass type I membrane protein</topology>
    </subcellularLocation>
</comment>
<feature type="domain" description="Tyrosinase copper-binding" evidence="7">
    <location>
        <begin position="163"/>
        <end position="243"/>
    </location>
</feature>
<dbReference type="EMBL" id="OW240912">
    <property type="protein sequence ID" value="CAH2226296.1"/>
    <property type="molecule type" value="Genomic_DNA"/>
</dbReference>
<evidence type="ECO:0000313" key="8">
    <source>
        <dbReference type="EMBL" id="CAH2226296.1"/>
    </source>
</evidence>
<reference evidence="8" key="1">
    <citation type="submission" date="2022-03" db="EMBL/GenBank/DDBJ databases">
        <authorList>
            <person name="Alioto T."/>
            <person name="Alioto T."/>
            <person name="Gomez Garrido J."/>
        </authorList>
    </citation>
    <scope>NUCLEOTIDE SEQUENCE</scope>
</reference>
<evidence type="ECO:0000256" key="1">
    <source>
        <dbReference type="ARBA" id="ARBA00004573"/>
    </source>
</evidence>
<dbReference type="Pfam" id="PF00264">
    <property type="entry name" value="Tyrosinase"/>
    <property type="match status" value="1"/>
</dbReference>
<comment type="similarity">
    <text evidence="2">Belongs to the tyrosinase family.</text>
</comment>
<evidence type="ECO:0000256" key="2">
    <source>
        <dbReference type="ARBA" id="ARBA00009928"/>
    </source>
</evidence>
<accession>A0AAD1VS04</accession>
<dbReference type="InterPro" id="IPR008922">
    <property type="entry name" value="Di-copper_centre_dom_sf"/>
</dbReference>
<evidence type="ECO:0000313" key="9">
    <source>
        <dbReference type="Proteomes" id="UP001295444"/>
    </source>
</evidence>
<evidence type="ECO:0000256" key="3">
    <source>
        <dbReference type="ARBA" id="ARBA00022723"/>
    </source>
</evidence>
<dbReference type="SUPFAM" id="SSF48056">
    <property type="entry name" value="Di-copper centre-containing domain"/>
    <property type="match status" value="1"/>
</dbReference>
<dbReference type="PANTHER" id="PTHR11474:SF126">
    <property type="entry name" value="TYROSINASE-LIKE PROTEIN TYR-1-RELATED"/>
    <property type="match status" value="1"/>
</dbReference>
<dbReference type="AlphaFoldDB" id="A0AAD1VS04"/>
<evidence type="ECO:0000256" key="6">
    <source>
        <dbReference type="SAM" id="SignalP"/>
    </source>
</evidence>
<dbReference type="GO" id="GO:0042438">
    <property type="term" value="P:melanin biosynthetic process"/>
    <property type="evidence" value="ECO:0007669"/>
    <property type="project" value="UniProtKB-KW"/>
</dbReference>
<feature type="signal peptide" evidence="6">
    <location>
        <begin position="1"/>
        <end position="16"/>
    </location>
</feature>
<keyword evidence="6" id="KW-0732">Signal</keyword>
<keyword evidence="3" id="KW-0479">Metal-binding</keyword>
<protein>
    <submittedName>
        <fullName evidence="8">Tyrosinase-like</fullName>
    </submittedName>
</protein>
<dbReference type="Proteomes" id="UP001295444">
    <property type="component" value="Chromosome 01"/>
</dbReference>
<evidence type="ECO:0000256" key="5">
    <source>
        <dbReference type="ARBA" id="ARBA00023101"/>
    </source>
</evidence>
<gene>
    <name evidence="8" type="ORF">PECUL_23A039486</name>
</gene>
<dbReference type="GO" id="GO:0046872">
    <property type="term" value="F:metal ion binding"/>
    <property type="evidence" value="ECO:0007669"/>
    <property type="project" value="UniProtKB-KW"/>
</dbReference>
<dbReference type="InterPro" id="IPR002227">
    <property type="entry name" value="Tyrosinase_Cu-bd"/>
</dbReference>
<dbReference type="InterPro" id="IPR050316">
    <property type="entry name" value="Tyrosinase/Hemocyanin"/>
</dbReference>
<dbReference type="Gene3D" id="1.10.1280.10">
    <property type="entry name" value="Di-copper center containing domain from catechol oxidase"/>
    <property type="match status" value="1"/>
</dbReference>
<proteinExistence type="inferred from homology"/>
<evidence type="ECO:0000256" key="4">
    <source>
        <dbReference type="ARBA" id="ARBA00023008"/>
    </source>
</evidence>
<feature type="chain" id="PRO_5042005933" evidence="6">
    <location>
        <begin position="17"/>
        <end position="260"/>
    </location>
</feature>
<keyword evidence="9" id="KW-1185">Reference proteome</keyword>
<organism evidence="8 9">
    <name type="scientific">Pelobates cultripes</name>
    <name type="common">Western spadefoot toad</name>
    <dbReference type="NCBI Taxonomy" id="61616"/>
    <lineage>
        <taxon>Eukaryota</taxon>
        <taxon>Metazoa</taxon>
        <taxon>Chordata</taxon>
        <taxon>Craniata</taxon>
        <taxon>Vertebrata</taxon>
        <taxon>Euteleostomi</taxon>
        <taxon>Amphibia</taxon>
        <taxon>Batrachia</taxon>
        <taxon>Anura</taxon>
        <taxon>Pelobatoidea</taxon>
        <taxon>Pelobatidae</taxon>
        <taxon>Pelobates</taxon>
    </lineage>
</organism>
<evidence type="ECO:0000259" key="7">
    <source>
        <dbReference type="Pfam" id="PF00264"/>
    </source>
</evidence>
<keyword evidence="4" id="KW-0186">Copper</keyword>
<dbReference type="GO" id="GO:0016491">
    <property type="term" value="F:oxidoreductase activity"/>
    <property type="evidence" value="ECO:0007669"/>
    <property type="project" value="InterPro"/>
</dbReference>